<comment type="caution">
    <text evidence="1">The sequence shown here is derived from an EMBL/GenBank/DDBJ whole genome shotgun (WGS) entry which is preliminary data.</text>
</comment>
<accession>A0AAI8VGH5</accession>
<evidence type="ECO:0000313" key="2">
    <source>
        <dbReference type="Proteomes" id="UP001295740"/>
    </source>
</evidence>
<sequence length="223" mass="25705">MSHLTEFGPLLTRARDALNGTGMEHIPFPLAGVSPSDMVHRFYNAQYRQVENSHLDEQRKKMFKRFSRQIYYAHDAVALDKPRAATVSDLRSPLDRLSEALDHLSEALSIMEKMKDFDDANPVQWWELSPVQSPQDCTSPQNHWLHFKLGSLRPGLLLLVQLLRLILPDFHESWDECEESLRMKEWLLSFVLDSAATQKKNIPKHAPRRSEVLGLLEQARAPL</sequence>
<evidence type="ECO:0000313" key="1">
    <source>
        <dbReference type="EMBL" id="CAJ2504523.1"/>
    </source>
</evidence>
<proteinExistence type="predicted"/>
<organism evidence="1 2">
    <name type="scientific">Anthostomella pinea</name>
    <dbReference type="NCBI Taxonomy" id="933095"/>
    <lineage>
        <taxon>Eukaryota</taxon>
        <taxon>Fungi</taxon>
        <taxon>Dikarya</taxon>
        <taxon>Ascomycota</taxon>
        <taxon>Pezizomycotina</taxon>
        <taxon>Sordariomycetes</taxon>
        <taxon>Xylariomycetidae</taxon>
        <taxon>Xylariales</taxon>
        <taxon>Xylariaceae</taxon>
        <taxon>Anthostomella</taxon>
    </lineage>
</organism>
<gene>
    <name evidence="1" type="ORF">KHLLAP_LOCUS4991</name>
</gene>
<protein>
    <submittedName>
        <fullName evidence="1">Uu.00g119170.m01.CDS01</fullName>
    </submittedName>
</protein>
<dbReference type="Proteomes" id="UP001295740">
    <property type="component" value="Unassembled WGS sequence"/>
</dbReference>
<dbReference type="AlphaFoldDB" id="A0AAI8VGH5"/>
<dbReference type="EMBL" id="CAUWAG010000006">
    <property type="protein sequence ID" value="CAJ2504523.1"/>
    <property type="molecule type" value="Genomic_DNA"/>
</dbReference>
<reference evidence="1" key="1">
    <citation type="submission" date="2023-10" db="EMBL/GenBank/DDBJ databases">
        <authorList>
            <person name="Hackl T."/>
        </authorList>
    </citation>
    <scope>NUCLEOTIDE SEQUENCE</scope>
</reference>
<keyword evidence="2" id="KW-1185">Reference proteome</keyword>
<name>A0AAI8VGH5_9PEZI</name>